<evidence type="ECO:0000313" key="3">
    <source>
        <dbReference type="Proteomes" id="UP000439123"/>
    </source>
</evidence>
<sequence>MRYAQQNSISIIFITALYSIQIYTELRDQCRIPSNYCEAKRNIKMHEQETDDNCALLCSDCFEDEGLRIDSYKIGLESSEECPQCKSKSGKKLTKELILGLAWRFFVSGTTIRCDYGAAPVIQTNEYHYGKSDIRPSPWLERDITLIEDAAKIGFFHYGPRLWMVGEVEPLKDLQLDGSRARIIQRVIKEYPERLIPGGMKFYRLRINPKNPANHTEYDSPPIEFSGNGRLDSVDLSVMYGSQDIDVCIHECRASTEDEIYVATFETTRDLHLLDLTHVLEEDVTEFESLDMAIHMLFLAKSHSYEISRDIAKAALAAGFDGIIYPSFFSLIRTGGHPFETSYGLSLRRYHPEREKYANAFTVKNFALFGYPLQSGLVKVKSINRLIITQVGYQGHFGPIEY</sequence>
<feature type="domain" description="RES" evidence="1">
    <location>
        <begin position="217"/>
        <end position="381"/>
    </location>
</feature>
<evidence type="ECO:0000313" key="2">
    <source>
        <dbReference type="EMBL" id="VXA87176.1"/>
    </source>
</evidence>
<dbReference type="AlphaFoldDB" id="A0A653L8H0"/>
<protein>
    <submittedName>
        <fullName evidence="2">RES domain-containing protein</fullName>
    </submittedName>
</protein>
<gene>
    <name evidence="2" type="ORF">AERO8C_50060</name>
</gene>
<dbReference type="Pfam" id="PF08808">
    <property type="entry name" value="RES"/>
    <property type="match status" value="1"/>
</dbReference>
<dbReference type="SMART" id="SM00953">
    <property type="entry name" value="RES"/>
    <property type="match status" value="1"/>
</dbReference>
<evidence type="ECO:0000259" key="1">
    <source>
        <dbReference type="SMART" id="SM00953"/>
    </source>
</evidence>
<name>A0A653L8H0_AERVE</name>
<dbReference type="InterPro" id="IPR014914">
    <property type="entry name" value="RES_dom"/>
</dbReference>
<proteinExistence type="predicted"/>
<dbReference type="EMBL" id="CABWLC010000018">
    <property type="protein sequence ID" value="VXA87176.1"/>
    <property type="molecule type" value="Genomic_DNA"/>
</dbReference>
<organism evidence="2 3">
    <name type="scientific">Aeromonas veronii</name>
    <dbReference type="NCBI Taxonomy" id="654"/>
    <lineage>
        <taxon>Bacteria</taxon>
        <taxon>Pseudomonadati</taxon>
        <taxon>Pseudomonadota</taxon>
        <taxon>Gammaproteobacteria</taxon>
        <taxon>Aeromonadales</taxon>
        <taxon>Aeromonadaceae</taxon>
        <taxon>Aeromonas</taxon>
    </lineage>
</organism>
<accession>A0A653L8H0</accession>
<dbReference type="Proteomes" id="UP000439123">
    <property type="component" value="Unassembled WGS sequence"/>
</dbReference>
<reference evidence="2 3" key="1">
    <citation type="submission" date="2019-10" db="EMBL/GenBank/DDBJ databases">
        <authorList>
            <person name="Karimi E."/>
        </authorList>
    </citation>
    <scope>NUCLEOTIDE SEQUENCE [LARGE SCALE GENOMIC DNA]</scope>
    <source>
        <strain evidence="2">Aeromonas sp. 8C</strain>
    </source>
</reference>